<dbReference type="AlphaFoldDB" id="A0A451B2F4"/>
<evidence type="ECO:0000313" key="2">
    <source>
        <dbReference type="EMBL" id="VFK72460.1"/>
    </source>
</evidence>
<proteinExistence type="predicted"/>
<dbReference type="EMBL" id="CAADFZ010000122">
    <property type="protein sequence ID" value="VFK67015.1"/>
    <property type="molecule type" value="Genomic_DNA"/>
</dbReference>
<sequence>MNADHKKTTPKNPKAMLAHSITLALASGGLFTATNGIRAEEPMVLEEITVTTEKRAEKLQDVPVSVTAFSAEAIVEAGIEDTYDFINLTPNVTLEDAYTAGQPNETIFSLTERRTEVFGSKIKLVSVEIAWSSLSMRRKSGPKLAFVPFGRAIFLA</sequence>
<reference evidence="2" key="1">
    <citation type="submission" date="2019-02" db="EMBL/GenBank/DDBJ databases">
        <authorList>
            <person name="Gruber-Vodicka R. H."/>
            <person name="Seah K. B. B."/>
        </authorList>
    </citation>
    <scope>NUCLEOTIDE SEQUENCE</scope>
    <source>
        <strain evidence="2">BECK_BY19</strain>
        <strain evidence="1">BECK_BY8</strain>
    </source>
</reference>
<protein>
    <recommendedName>
        <fullName evidence="3">TonB-dependent Receptor Plug Domain</fullName>
    </recommendedName>
</protein>
<organism evidence="2">
    <name type="scientific">Candidatus Kentrum sp. UNK</name>
    <dbReference type="NCBI Taxonomy" id="2126344"/>
    <lineage>
        <taxon>Bacteria</taxon>
        <taxon>Pseudomonadati</taxon>
        <taxon>Pseudomonadota</taxon>
        <taxon>Gammaproteobacteria</taxon>
        <taxon>Candidatus Kentrum</taxon>
    </lineage>
</organism>
<gene>
    <name evidence="1" type="ORF">BECKUNK1418G_GA0071005_11225</name>
    <name evidence="2" type="ORF">BECKUNK1418H_GA0071006_11165</name>
</gene>
<dbReference type="InterPro" id="IPR037066">
    <property type="entry name" value="Plug_dom_sf"/>
</dbReference>
<evidence type="ECO:0000313" key="1">
    <source>
        <dbReference type="EMBL" id="VFK67015.1"/>
    </source>
</evidence>
<accession>A0A451B2F4</accession>
<evidence type="ECO:0008006" key="3">
    <source>
        <dbReference type="Google" id="ProtNLM"/>
    </source>
</evidence>
<dbReference type="Gene3D" id="2.170.130.10">
    <property type="entry name" value="TonB-dependent receptor, plug domain"/>
    <property type="match status" value="1"/>
</dbReference>
<dbReference type="EMBL" id="CAADGD010000116">
    <property type="protein sequence ID" value="VFK72460.1"/>
    <property type="molecule type" value="Genomic_DNA"/>
</dbReference>
<dbReference type="SUPFAM" id="SSF56935">
    <property type="entry name" value="Porins"/>
    <property type="match status" value="1"/>
</dbReference>
<name>A0A451B2F4_9GAMM</name>